<reference evidence="2" key="1">
    <citation type="submission" date="2016-04" db="EMBL/GenBank/DDBJ databases">
        <title>Cephalotus genome sequencing.</title>
        <authorList>
            <person name="Fukushima K."/>
            <person name="Hasebe M."/>
            <person name="Fang X."/>
        </authorList>
    </citation>
    <scope>NUCLEOTIDE SEQUENCE [LARGE SCALE GENOMIC DNA]</scope>
    <source>
        <strain evidence="2">cv. St1</strain>
    </source>
</reference>
<name>A0A1Q3BG27_CEPFO</name>
<dbReference type="OrthoDB" id="686813at2759"/>
<sequence>MALAFTHLSWWLWSGKHQEPRISNGSSLNSTADPNMWESDNLKFPLVKGANIASSSRRVKRKWHSREERKTDREYDVVLVPSDGGCVSGSESDISDYSVGWLEPHGPGFPIDDDDANNSFAVLVPCYGHAQDDLVEDPKKKFSGAIVDAPNESKNYMEQWLSSILNI</sequence>
<proteinExistence type="predicted"/>
<dbReference type="InParanoid" id="A0A1Q3BG27"/>
<dbReference type="STRING" id="3775.A0A1Q3BG27"/>
<gene>
    <name evidence="1" type="ORF">CFOL_v3_10349</name>
</gene>
<keyword evidence="2" id="KW-1185">Reference proteome</keyword>
<protein>
    <submittedName>
        <fullName evidence="1">Uncharacterized protein</fullName>
    </submittedName>
</protein>
<dbReference type="PANTHER" id="PTHR34464">
    <property type="entry name" value="OS09G0376300 PROTEIN"/>
    <property type="match status" value="1"/>
</dbReference>
<accession>A0A1Q3BG27</accession>
<dbReference type="EMBL" id="BDDD01000503">
    <property type="protein sequence ID" value="GAV66839.1"/>
    <property type="molecule type" value="Genomic_DNA"/>
</dbReference>
<dbReference type="AlphaFoldDB" id="A0A1Q3BG27"/>
<organism evidence="1 2">
    <name type="scientific">Cephalotus follicularis</name>
    <name type="common">Albany pitcher plant</name>
    <dbReference type="NCBI Taxonomy" id="3775"/>
    <lineage>
        <taxon>Eukaryota</taxon>
        <taxon>Viridiplantae</taxon>
        <taxon>Streptophyta</taxon>
        <taxon>Embryophyta</taxon>
        <taxon>Tracheophyta</taxon>
        <taxon>Spermatophyta</taxon>
        <taxon>Magnoliopsida</taxon>
        <taxon>eudicotyledons</taxon>
        <taxon>Gunneridae</taxon>
        <taxon>Pentapetalae</taxon>
        <taxon>rosids</taxon>
        <taxon>fabids</taxon>
        <taxon>Oxalidales</taxon>
        <taxon>Cephalotaceae</taxon>
        <taxon>Cephalotus</taxon>
    </lineage>
</organism>
<evidence type="ECO:0000313" key="1">
    <source>
        <dbReference type="EMBL" id="GAV66839.1"/>
    </source>
</evidence>
<dbReference type="FunCoup" id="A0A1Q3BG27">
    <property type="interactions" value="95"/>
</dbReference>
<dbReference type="Proteomes" id="UP000187406">
    <property type="component" value="Unassembled WGS sequence"/>
</dbReference>
<dbReference type="PANTHER" id="PTHR34464:SF5">
    <property type="match status" value="1"/>
</dbReference>
<evidence type="ECO:0000313" key="2">
    <source>
        <dbReference type="Proteomes" id="UP000187406"/>
    </source>
</evidence>
<comment type="caution">
    <text evidence="1">The sequence shown here is derived from an EMBL/GenBank/DDBJ whole genome shotgun (WGS) entry which is preliminary data.</text>
</comment>